<evidence type="ECO:0000313" key="3">
    <source>
        <dbReference type="Proteomes" id="UP000315017"/>
    </source>
</evidence>
<gene>
    <name evidence="2" type="ORF">ETAA8_42110</name>
</gene>
<reference evidence="2 3" key="1">
    <citation type="submission" date="2019-02" db="EMBL/GenBank/DDBJ databases">
        <title>Deep-cultivation of Planctomycetes and their phenomic and genomic characterization uncovers novel biology.</title>
        <authorList>
            <person name="Wiegand S."/>
            <person name="Jogler M."/>
            <person name="Boedeker C."/>
            <person name="Pinto D."/>
            <person name="Vollmers J."/>
            <person name="Rivas-Marin E."/>
            <person name="Kohn T."/>
            <person name="Peeters S.H."/>
            <person name="Heuer A."/>
            <person name="Rast P."/>
            <person name="Oberbeckmann S."/>
            <person name="Bunk B."/>
            <person name="Jeske O."/>
            <person name="Meyerdierks A."/>
            <person name="Storesund J.E."/>
            <person name="Kallscheuer N."/>
            <person name="Luecker S."/>
            <person name="Lage O.M."/>
            <person name="Pohl T."/>
            <person name="Merkel B.J."/>
            <person name="Hornburger P."/>
            <person name="Mueller R.-W."/>
            <person name="Bruemmer F."/>
            <person name="Labrenz M."/>
            <person name="Spormann A.M."/>
            <person name="Op den Camp H."/>
            <person name="Overmann J."/>
            <person name="Amann R."/>
            <person name="Jetten M.S.M."/>
            <person name="Mascher T."/>
            <person name="Medema M.H."/>
            <person name="Devos D.P."/>
            <person name="Kaster A.-K."/>
            <person name="Ovreas L."/>
            <person name="Rohde M."/>
            <person name="Galperin M.Y."/>
            <person name="Jogler C."/>
        </authorList>
    </citation>
    <scope>NUCLEOTIDE SEQUENCE [LARGE SCALE GENOMIC DNA]</scope>
    <source>
        <strain evidence="2 3">ETA_A8</strain>
    </source>
</reference>
<dbReference type="AlphaFoldDB" id="A0A517YFV6"/>
<proteinExistence type="predicted"/>
<name>A0A517YFV6_9BACT</name>
<evidence type="ECO:0000313" key="2">
    <source>
        <dbReference type="EMBL" id="QDU29104.1"/>
    </source>
</evidence>
<dbReference type="EMBL" id="CP036274">
    <property type="protein sequence ID" value="QDU29104.1"/>
    <property type="molecule type" value="Genomic_DNA"/>
</dbReference>
<dbReference type="Proteomes" id="UP000315017">
    <property type="component" value="Chromosome"/>
</dbReference>
<dbReference type="KEGG" id="aagg:ETAA8_42110"/>
<keyword evidence="1" id="KW-0732">Signal</keyword>
<keyword evidence="3" id="KW-1185">Reference proteome</keyword>
<feature type="signal peptide" evidence="1">
    <location>
        <begin position="1"/>
        <end position="24"/>
    </location>
</feature>
<sequence precursor="true">MKNNFVVTVFVISIVLVSGSLAVAADAPTFSAGTAKVEITPAEETAVNLVGQRLNLRDPLFARVLVLKDEKISLAIVSVDLIVFSSHKVIAEAKAKWGIDHVILSATHTHAGMAPRGLIIKPPAAPDWTRSGKAPADSVDWPALSADPWYAETETKIIAAIGQAMQNRFAARIVAGKGPFTSAYMAHNRRLVRDGRVTAFWENPDRRPTQPIDPTVGVIRIEDLAGKPRAMAVHYACHPVTLMGAGVVSRDFPGAMVDYLEEQLGKDCLAMFLQGAQGDLDPYDLHNLRGENRFNIARQAGISLAKGALHVAAELKSTASAKPPRIQAKESLLTIPHRSGNATTDVGLLTVVINGDLALVAIPGEPFIQHQLDLTAKSPVANTFILGLAYHGRGTPFVVYIPTVQAVKEGGYGATECSFLAADAGQRMVDEAVSQIQALVGEAVVPK</sequence>
<feature type="chain" id="PRO_5022031611" description="Neutral/alkaline non-lysosomal ceramidase N-terminal domain-containing protein" evidence="1">
    <location>
        <begin position="25"/>
        <end position="447"/>
    </location>
</feature>
<dbReference type="OrthoDB" id="247487at2"/>
<dbReference type="RefSeq" id="WP_145092421.1">
    <property type="nucleotide sequence ID" value="NZ_CP036274.1"/>
</dbReference>
<protein>
    <recommendedName>
        <fullName evidence="4">Neutral/alkaline non-lysosomal ceramidase N-terminal domain-containing protein</fullName>
    </recommendedName>
</protein>
<evidence type="ECO:0000256" key="1">
    <source>
        <dbReference type="SAM" id="SignalP"/>
    </source>
</evidence>
<organism evidence="2 3">
    <name type="scientific">Anatilimnocola aggregata</name>
    <dbReference type="NCBI Taxonomy" id="2528021"/>
    <lineage>
        <taxon>Bacteria</taxon>
        <taxon>Pseudomonadati</taxon>
        <taxon>Planctomycetota</taxon>
        <taxon>Planctomycetia</taxon>
        <taxon>Pirellulales</taxon>
        <taxon>Pirellulaceae</taxon>
        <taxon>Anatilimnocola</taxon>
    </lineage>
</organism>
<evidence type="ECO:0008006" key="4">
    <source>
        <dbReference type="Google" id="ProtNLM"/>
    </source>
</evidence>
<accession>A0A517YFV6</accession>